<feature type="transmembrane region" description="Helical" evidence="1">
    <location>
        <begin position="44"/>
        <end position="66"/>
    </location>
</feature>
<keyword evidence="1" id="KW-1133">Transmembrane helix</keyword>
<evidence type="ECO:0008006" key="4">
    <source>
        <dbReference type="Google" id="ProtNLM"/>
    </source>
</evidence>
<dbReference type="Proteomes" id="UP000291525">
    <property type="component" value="Unassembled WGS sequence"/>
</dbReference>
<proteinExistence type="predicted"/>
<evidence type="ECO:0000313" key="2">
    <source>
        <dbReference type="EMBL" id="TAA07403.1"/>
    </source>
</evidence>
<protein>
    <recommendedName>
        <fullName evidence="4">EbsA protein</fullName>
    </recommendedName>
</protein>
<accession>A0A4Q8KZJ7</accession>
<organism evidence="2 3">
    <name type="scientific">Streptococcus parasuis</name>
    <dbReference type="NCBI Taxonomy" id="1501662"/>
    <lineage>
        <taxon>Bacteria</taxon>
        <taxon>Bacillati</taxon>
        <taxon>Bacillota</taxon>
        <taxon>Bacilli</taxon>
        <taxon>Lactobacillales</taxon>
        <taxon>Streptococcaceae</taxon>
        <taxon>Streptococcus</taxon>
    </lineage>
</organism>
<gene>
    <name evidence="2" type="ORF">EXW74_09295</name>
</gene>
<sequence>MIKIFGKIRYHWQPEFSWEIIYWTMAFTPLFIALSLLLEKLKMSTLFFALVSLSILMCILGTRRYFEIKEHHLRISTANPFKTKKLLMKDISRIEVSYLAIRIYTITSPEGELYHMRKWPKKYFVNHIALHPEFSGEVVLVDHLIKQDYFEEYYSKKATSV</sequence>
<evidence type="ECO:0000313" key="3">
    <source>
        <dbReference type="Proteomes" id="UP000291525"/>
    </source>
</evidence>
<dbReference type="RefSeq" id="WP_130555645.1">
    <property type="nucleotide sequence ID" value="NZ_SHGT01000087.1"/>
</dbReference>
<dbReference type="AlphaFoldDB" id="A0A4Q8KZJ7"/>
<name>A0A4Q8KZJ7_9STRE</name>
<dbReference type="Pfam" id="PF17255">
    <property type="entry name" value="EbsA"/>
    <property type="match status" value="1"/>
</dbReference>
<dbReference type="OrthoDB" id="2233065at2"/>
<keyword evidence="1" id="KW-0472">Membrane</keyword>
<feature type="transmembrane region" description="Helical" evidence="1">
    <location>
        <begin position="20"/>
        <end position="38"/>
    </location>
</feature>
<dbReference type="EMBL" id="SHGT01000087">
    <property type="protein sequence ID" value="TAA07403.1"/>
    <property type="molecule type" value="Genomic_DNA"/>
</dbReference>
<comment type="caution">
    <text evidence="2">The sequence shown here is derived from an EMBL/GenBank/DDBJ whole genome shotgun (WGS) entry which is preliminary data.</text>
</comment>
<reference evidence="2 3" key="1">
    <citation type="submission" date="2019-02" db="EMBL/GenBank/DDBJ databases">
        <title>First genome of the species Streptococcus parasuis.</title>
        <authorList>
            <person name="Stevens M.J.A."/>
            <person name="Stephan R."/>
        </authorList>
    </citation>
    <scope>NUCLEOTIDE SEQUENCE [LARGE SCALE GENOMIC DNA]</scope>
    <source>
        <strain evidence="2 3">4253</strain>
    </source>
</reference>
<keyword evidence="1" id="KW-0812">Transmembrane</keyword>
<dbReference type="InterPro" id="IPR020215">
    <property type="entry name" value="EbsA-like"/>
</dbReference>
<evidence type="ECO:0000256" key="1">
    <source>
        <dbReference type="SAM" id="Phobius"/>
    </source>
</evidence>